<gene>
    <name evidence="1" type="ORF">C5L14_21155</name>
</gene>
<evidence type="ECO:0000313" key="2">
    <source>
        <dbReference type="Proteomes" id="UP000237682"/>
    </source>
</evidence>
<accession>A0A2S9Q832</accession>
<sequence length="66" mass="7460">MPENHELALAKAWLERERAEDPALADLLAGVPEALFGPGPQRVSYEHWQLIARTAEPARDRGDDRR</sequence>
<comment type="caution">
    <text evidence="1">The sequence shown here is derived from an EMBL/GenBank/DDBJ whole genome shotgun (WGS) entry which is preliminary data.</text>
</comment>
<dbReference type="RefSeq" id="WP_105864059.1">
    <property type="nucleotide sequence ID" value="NZ_PUEJ01000008.1"/>
</dbReference>
<protein>
    <submittedName>
        <fullName evidence="1">Uncharacterized protein</fullName>
    </submittedName>
</protein>
<organism evidence="1 2">
    <name type="scientific">Labrys okinawensis</name>
    <dbReference type="NCBI Taxonomy" id="346911"/>
    <lineage>
        <taxon>Bacteria</taxon>
        <taxon>Pseudomonadati</taxon>
        <taxon>Pseudomonadota</taxon>
        <taxon>Alphaproteobacteria</taxon>
        <taxon>Hyphomicrobiales</taxon>
        <taxon>Xanthobacteraceae</taxon>
        <taxon>Labrys</taxon>
    </lineage>
</organism>
<evidence type="ECO:0000313" key="1">
    <source>
        <dbReference type="EMBL" id="PRH85499.1"/>
    </source>
</evidence>
<name>A0A2S9Q832_9HYPH</name>
<keyword evidence="2" id="KW-1185">Reference proteome</keyword>
<reference evidence="1 2" key="1">
    <citation type="submission" date="2018-02" db="EMBL/GenBank/DDBJ databases">
        <title>Whole genome sequencing of endophytic bacterium.</title>
        <authorList>
            <person name="Eedara R."/>
            <person name="Podile A.R."/>
        </authorList>
    </citation>
    <scope>NUCLEOTIDE SEQUENCE [LARGE SCALE GENOMIC DNA]</scope>
    <source>
        <strain evidence="1 2">RP1T</strain>
    </source>
</reference>
<proteinExistence type="predicted"/>
<dbReference type="AlphaFoldDB" id="A0A2S9Q832"/>
<dbReference type="EMBL" id="PUEJ01000008">
    <property type="protein sequence ID" value="PRH85499.1"/>
    <property type="molecule type" value="Genomic_DNA"/>
</dbReference>
<dbReference type="OrthoDB" id="8450439at2"/>
<dbReference type="Proteomes" id="UP000237682">
    <property type="component" value="Unassembled WGS sequence"/>
</dbReference>